<dbReference type="PANTHER" id="PTHR37162:SF11">
    <property type="match status" value="1"/>
</dbReference>
<organism evidence="2 3">
    <name type="scientific">Coilia grayii</name>
    <name type="common">Gray's grenadier anchovy</name>
    <dbReference type="NCBI Taxonomy" id="363190"/>
    <lineage>
        <taxon>Eukaryota</taxon>
        <taxon>Metazoa</taxon>
        <taxon>Chordata</taxon>
        <taxon>Craniata</taxon>
        <taxon>Vertebrata</taxon>
        <taxon>Euteleostomi</taxon>
        <taxon>Actinopterygii</taxon>
        <taxon>Neopterygii</taxon>
        <taxon>Teleostei</taxon>
        <taxon>Clupei</taxon>
        <taxon>Clupeiformes</taxon>
        <taxon>Clupeoidei</taxon>
        <taxon>Engraulidae</taxon>
        <taxon>Coilinae</taxon>
        <taxon>Coilia</taxon>
    </lineage>
</organism>
<name>A0ABD1KSJ9_9TELE</name>
<protein>
    <submittedName>
        <fullName evidence="2">Uncharacterized protein</fullName>
    </submittedName>
</protein>
<proteinExistence type="predicted"/>
<dbReference type="Proteomes" id="UP001591681">
    <property type="component" value="Unassembled WGS sequence"/>
</dbReference>
<feature type="coiled-coil region" evidence="1">
    <location>
        <begin position="346"/>
        <end position="373"/>
    </location>
</feature>
<reference evidence="2 3" key="1">
    <citation type="submission" date="2024-09" db="EMBL/GenBank/DDBJ databases">
        <title>A chromosome-level genome assembly of Gray's grenadier anchovy, Coilia grayii.</title>
        <authorList>
            <person name="Fu Z."/>
        </authorList>
    </citation>
    <scope>NUCLEOTIDE SEQUENCE [LARGE SCALE GENOMIC DNA]</scope>
    <source>
        <strain evidence="2">G4</strain>
        <tissue evidence="2">Muscle</tissue>
    </source>
</reference>
<dbReference type="EMBL" id="JBHFQA010000002">
    <property type="protein sequence ID" value="KAL2102125.1"/>
    <property type="molecule type" value="Genomic_DNA"/>
</dbReference>
<dbReference type="PANTHER" id="PTHR37162">
    <property type="entry name" value="HAT FAMILY DIMERISATION DOMAINCONTAINING PROTEIN-RELATED"/>
    <property type="match status" value="1"/>
</dbReference>
<comment type="caution">
    <text evidence="2">The sequence shown here is derived from an EMBL/GenBank/DDBJ whole genome shotgun (WGS) entry which is preliminary data.</text>
</comment>
<keyword evidence="1" id="KW-0175">Coiled coil</keyword>
<evidence type="ECO:0000313" key="2">
    <source>
        <dbReference type="EMBL" id="KAL2102125.1"/>
    </source>
</evidence>
<evidence type="ECO:0000313" key="3">
    <source>
        <dbReference type="Proteomes" id="UP001591681"/>
    </source>
</evidence>
<dbReference type="AlphaFoldDB" id="A0ABD1KSJ9"/>
<gene>
    <name evidence="2" type="ORF">ACEWY4_001293</name>
</gene>
<accession>A0ABD1KSJ9</accession>
<sequence>MCLQMSCEAAGTHGILQLSMDGPAVNWKVYDMLTESIEQETGSKLLNIGSCGLHVMHNAFKAGSAKTKWGVEQTLSSLFWLFKDSPARREDYSKVTGSNVFPKQYCQHRWLENVPVTERAIEIWPHVQKYVASVRAKQLPDPKSKSFSVVAESCDDPLFVTKANIFLSIAKEFQPLLLKYQTDRPVLPFFGQDLFKHMGNKPEWKNLWDLVRKVLLLSHGQASVERGFSVNREIEVENMKERTLVAQRIISDHVSYVGGLTNVSITKELLSASSARQRYRSFLEDEKKQKEDLLRGEKRKALLEEVDELKKTRKRIELNISGLLSSADDQAAKAEQLGQVPLIAQSNAMRKAAKEKEGELNDIQKKLELKLNEIKN</sequence>
<keyword evidence="3" id="KW-1185">Reference proteome</keyword>
<evidence type="ECO:0000256" key="1">
    <source>
        <dbReference type="SAM" id="Coils"/>
    </source>
</evidence>
<feature type="coiled-coil region" evidence="1">
    <location>
        <begin position="280"/>
        <end position="319"/>
    </location>
</feature>